<dbReference type="Proteomes" id="UP001316384">
    <property type="component" value="Chromosome"/>
</dbReference>
<proteinExistence type="predicted"/>
<dbReference type="EMBL" id="CP101987">
    <property type="protein sequence ID" value="UUI71716.1"/>
    <property type="molecule type" value="Genomic_DNA"/>
</dbReference>
<protein>
    <submittedName>
        <fullName evidence="1">Uncharacterized protein</fullName>
    </submittedName>
</protein>
<organism evidence="1 2">
    <name type="scientific">Cellulomonas xiejunii</name>
    <dbReference type="NCBI Taxonomy" id="2968083"/>
    <lineage>
        <taxon>Bacteria</taxon>
        <taxon>Bacillati</taxon>
        <taxon>Actinomycetota</taxon>
        <taxon>Actinomycetes</taxon>
        <taxon>Micrococcales</taxon>
        <taxon>Cellulomonadaceae</taxon>
        <taxon>Cellulomonas</taxon>
    </lineage>
</organism>
<sequence>MGWTAIVMPLSTFADDPAWLSQVAVDPVPDALPAPLPAPSAAQVLTLLRDAGLSGDTAPLVSDDLDHLTRDDAGIRAYAPTTLTDVLLHSPHDDETSARAERMPPDTPVTAVTFGKPHAHAVLLAAAALVPVWGPVVAMEASGCRSLIVTGPVADLEATTTRWSAGT</sequence>
<dbReference type="RefSeq" id="WP_227576751.1">
    <property type="nucleotide sequence ID" value="NZ_CP101987.1"/>
</dbReference>
<accession>A0ABY5KML4</accession>
<evidence type="ECO:0000313" key="2">
    <source>
        <dbReference type="Proteomes" id="UP001316384"/>
    </source>
</evidence>
<keyword evidence="2" id="KW-1185">Reference proteome</keyword>
<name>A0ABY5KML4_9CELL</name>
<evidence type="ECO:0000313" key="1">
    <source>
        <dbReference type="EMBL" id="UUI71716.1"/>
    </source>
</evidence>
<gene>
    <name evidence="1" type="ORF">NP048_18310</name>
</gene>
<reference evidence="1 2" key="1">
    <citation type="submission" date="2022-07" db="EMBL/GenBank/DDBJ databases">
        <title>Novel species in genus cellulomonas.</title>
        <authorList>
            <person name="Ye L."/>
        </authorList>
    </citation>
    <scope>NUCLEOTIDE SEQUENCE [LARGE SCALE GENOMIC DNA]</scope>
    <source>
        <strain evidence="2">zg-B89</strain>
    </source>
</reference>